<keyword evidence="7" id="KW-0254">Endocytosis</keyword>
<dbReference type="SUPFAM" id="SSF50044">
    <property type="entry name" value="SH3-domain"/>
    <property type="match status" value="3"/>
</dbReference>
<dbReference type="PANTHER" id="PTHR15735">
    <property type="entry name" value="FCH AND DOUBLE SH3 DOMAINS PROTEIN"/>
    <property type="match status" value="1"/>
</dbReference>
<comment type="similarity">
    <text evidence="4">Belongs to the SLA1 family.</text>
</comment>
<evidence type="ECO:0000256" key="5">
    <source>
        <dbReference type="ARBA" id="ARBA00020357"/>
    </source>
</evidence>
<dbReference type="GO" id="GO:0043130">
    <property type="term" value="F:ubiquitin binding"/>
    <property type="evidence" value="ECO:0007669"/>
    <property type="project" value="InterPro"/>
</dbReference>
<evidence type="ECO:0000256" key="7">
    <source>
        <dbReference type="ARBA" id="ARBA00022583"/>
    </source>
</evidence>
<keyword evidence="15" id="KW-1185">Reference proteome</keyword>
<dbReference type="Pfam" id="PF00018">
    <property type="entry name" value="SH3_1"/>
    <property type="match status" value="3"/>
</dbReference>
<dbReference type="GO" id="GO:0006897">
    <property type="term" value="P:endocytosis"/>
    <property type="evidence" value="ECO:0007669"/>
    <property type="project" value="UniProtKB-KW"/>
</dbReference>
<feature type="compositionally biased region" description="Polar residues" evidence="12">
    <location>
        <begin position="854"/>
        <end position="869"/>
    </location>
</feature>
<keyword evidence="8" id="KW-0967">Endosome</keyword>
<feature type="compositionally biased region" description="Acidic residues" evidence="12">
    <location>
        <begin position="309"/>
        <end position="318"/>
    </location>
</feature>
<sequence length="1121" mass="121120">MADAEPYHAVLKASYDYSPQSDDDIALTADQLLFLIEKVDDEWWKVKVKTDSQDTDSPIGLVPAAYVEQAHHNSIVKVIYDYEARAPGELTVHEDEVLLVFETEEDWILVQSQKAEGGAGYIPGTYIEAASLDDNETPAPNRIVVPDSPPRPVNTYVDPADRVASTKVAADDIKTWSVSEIDKKGKKKKGTLGVGNGAVFFASEADKTPVQKWQTLAIDSVSLEKSKHIHIELSDPYPITLHFHAGSKDNANEIVLKLKSSKALSEPLREDKSQSSPDVSPLDTISKESKKASVHFSPASPVIIPDRTSEDEAQEEGEQGVVSDVVDAAVALYDFVADGEDELSVAEGEEVVVLERDSDEWWKCQNSKGLEGVVPASYLESSSTSPPARVRPSKQNEGDKLESTRAAVAAEREEAEREEAEREEAERRQREEDERAAKAREKMGIQQRAQEAATAAEAERKRRKEQAAAHATSAPQKAWVNLHKAQPIVDPPPSRSTPQSVDSKKPKEEPVAAKSSLDGTRPPPEKTRVWHDRSGQFRVEAAFLGFSNGKLRLHKVNGVIVEVPSEKMSLEDMRFVEKFLNKRQKSSGISDDDIPLAISHKRESMPSTPNQPPRKTPKIDWFDFFLSAGCDLDDCTRYAASFERDKIDENLLPDITDATMRSLGLREGDIIRVSKAIEKRKPADNSIKASASIQGQLRRDEELAKQLQAQENGAPPRASAPNLFAGPGGVLKNPRRGRPQPSKSLPLSNVDFEGLTTASDQMQRTNSPQAISPAHNRPPSVSAQPSRSSSALATPSGFDDDAWTNRPSSAKPLVGTPPSTTPQVPSVPPMSGPSAFLKPTPTTTALPPQATNPVSTPATLTQKAPSLAQTTEDDIFQQLARVAELRRTTPSQPPPSATPPIDALPVASYSAGLGMGTSPIPLGQLQSQPTYSPQPYNGPRGPFAPVPANQGLLQPLIPTQTGFASFVPTRPSNSAPPFQNSMSQSTYLPPQQAATVLPTSQPILSQPTGMGFGNFGTVSPFQNTSGFGQVQTHSTGFNPSAISPFSNGLSVPPPVPPLPSSPSNNTSPANVFAQMKSGTFAADTESSAPRPSGMYNALRPNAMAGQAAWGQVYPSYTGYQH</sequence>
<dbReference type="Pfam" id="PF24081">
    <property type="entry name" value="PH_SLA1"/>
    <property type="match status" value="1"/>
</dbReference>
<feature type="compositionally biased region" description="Low complexity" evidence="12">
    <location>
        <begin position="814"/>
        <end position="824"/>
    </location>
</feature>
<dbReference type="GO" id="GO:0030479">
    <property type="term" value="C:actin cortical patch"/>
    <property type="evidence" value="ECO:0007669"/>
    <property type="project" value="UniProtKB-SubCell"/>
</dbReference>
<feature type="compositionally biased region" description="Low complexity" evidence="12">
    <location>
        <begin position="839"/>
        <end position="853"/>
    </location>
</feature>
<evidence type="ECO:0000256" key="1">
    <source>
        <dbReference type="ARBA" id="ARBA00004125"/>
    </source>
</evidence>
<feature type="compositionally biased region" description="Basic and acidic residues" evidence="12">
    <location>
        <begin position="502"/>
        <end position="511"/>
    </location>
</feature>
<evidence type="ECO:0000256" key="4">
    <source>
        <dbReference type="ARBA" id="ARBA00007948"/>
    </source>
</evidence>
<dbReference type="OrthoDB" id="5971719at2759"/>
<dbReference type="SMART" id="SM00326">
    <property type="entry name" value="SH3"/>
    <property type="match status" value="3"/>
</dbReference>
<dbReference type="InterPro" id="IPR036028">
    <property type="entry name" value="SH3-like_dom_sf"/>
</dbReference>
<dbReference type="GO" id="GO:0010008">
    <property type="term" value="C:endosome membrane"/>
    <property type="evidence" value="ECO:0007669"/>
    <property type="project" value="UniProtKB-SubCell"/>
</dbReference>
<dbReference type="GO" id="GO:0030674">
    <property type="term" value="F:protein-macromolecule adaptor activity"/>
    <property type="evidence" value="ECO:0007669"/>
    <property type="project" value="InterPro"/>
</dbReference>
<dbReference type="Gene3D" id="2.30.30.700">
    <property type="entry name" value="SLA1 homology domain 1"/>
    <property type="match status" value="1"/>
</dbReference>
<accession>A0A0C9XNG4</accession>
<evidence type="ECO:0000256" key="10">
    <source>
        <dbReference type="ARBA" id="ARBA00023212"/>
    </source>
</evidence>
<feature type="domain" description="SH3" evidence="13">
    <location>
        <begin position="324"/>
        <end position="384"/>
    </location>
</feature>
<proteinExistence type="inferred from homology"/>
<keyword evidence="9" id="KW-0009">Actin-binding</keyword>
<dbReference type="AlphaFoldDB" id="A0A0C9XNG4"/>
<protein>
    <recommendedName>
        <fullName evidence="5">Actin cytoskeleton-regulatory complex protein SLA1</fullName>
    </recommendedName>
</protein>
<dbReference type="Proteomes" id="UP000054477">
    <property type="component" value="Unassembled WGS sequence"/>
</dbReference>
<feature type="region of interest" description="Disordered" evidence="12">
    <location>
        <begin position="266"/>
        <end position="321"/>
    </location>
</feature>
<feature type="compositionally biased region" description="Basic and acidic residues" evidence="12">
    <location>
        <begin position="424"/>
        <end position="443"/>
    </location>
</feature>
<evidence type="ECO:0000256" key="11">
    <source>
        <dbReference type="PROSITE-ProRule" id="PRU00192"/>
    </source>
</evidence>
<dbReference type="EMBL" id="KN838551">
    <property type="protein sequence ID" value="KIK06736.1"/>
    <property type="molecule type" value="Genomic_DNA"/>
</dbReference>
<dbReference type="GO" id="GO:0005886">
    <property type="term" value="C:plasma membrane"/>
    <property type="evidence" value="ECO:0007669"/>
    <property type="project" value="UniProtKB-SubCell"/>
</dbReference>
<keyword evidence="10" id="KW-0206">Cytoskeleton</keyword>
<dbReference type="STRING" id="1095629.A0A0C9XNG4"/>
<dbReference type="InterPro" id="IPR056996">
    <property type="entry name" value="PH_SLA1"/>
</dbReference>
<organism evidence="14 15">
    <name type="scientific">Laccaria amethystina LaAM-08-1</name>
    <dbReference type="NCBI Taxonomy" id="1095629"/>
    <lineage>
        <taxon>Eukaryota</taxon>
        <taxon>Fungi</taxon>
        <taxon>Dikarya</taxon>
        <taxon>Basidiomycota</taxon>
        <taxon>Agaricomycotina</taxon>
        <taxon>Agaricomycetes</taxon>
        <taxon>Agaricomycetidae</taxon>
        <taxon>Agaricales</taxon>
        <taxon>Agaricineae</taxon>
        <taxon>Hydnangiaceae</taxon>
        <taxon>Laccaria</taxon>
    </lineage>
</organism>
<dbReference type="PANTHER" id="PTHR15735:SF21">
    <property type="entry name" value="PROTEIN NERVOUS WRECK"/>
    <property type="match status" value="1"/>
</dbReference>
<feature type="compositionally biased region" description="Polar residues" evidence="12">
    <location>
        <begin position="756"/>
        <end position="770"/>
    </location>
</feature>
<comment type="subcellular location">
    <subcellularLocation>
        <location evidence="3">Cell membrane</location>
        <topology evidence="3">Peripheral membrane protein</topology>
        <orientation evidence="3">Cytoplasmic side</orientation>
    </subcellularLocation>
    <subcellularLocation>
        <location evidence="2">Cytoplasm</location>
        <location evidence="2">Cytoskeleton</location>
        <location evidence="2">Actin patch</location>
    </subcellularLocation>
    <subcellularLocation>
        <location evidence="1">Endosome membrane</location>
        <topology evidence="1">Peripheral membrane protein</topology>
        <orientation evidence="1">Cytoplasmic side</orientation>
    </subcellularLocation>
</comment>
<dbReference type="Pfam" id="PF03983">
    <property type="entry name" value="SHD1"/>
    <property type="match status" value="1"/>
</dbReference>
<evidence type="ECO:0000256" key="6">
    <source>
        <dbReference type="ARBA" id="ARBA00022443"/>
    </source>
</evidence>
<dbReference type="HOGENOM" id="CLU_006319_0_0_1"/>
<feature type="region of interest" description="Disordered" evidence="12">
    <location>
        <begin position="378"/>
        <end position="529"/>
    </location>
</feature>
<evidence type="ECO:0000256" key="3">
    <source>
        <dbReference type="ARBA" id="ARBA00004413"/>
    </source>
</evidence>
<evidence type="ECO:0000256" key="9">
    <source>
        <dbReference type="ARBA" id="ARBA00023203"/>
    </source>
</evidence>
<dbReference type="GO" id="GO:0042802">
    <property type="term" value="F:identical protein binding"/>
    <property type="evidence" value="ECO:0007669"/>
    <property type="project" value="InterPro"/>
</dbReference>
<dbReference type="InterPro" id="IPR035800">
    <property type="entry name" value="Sla1_SH3_1"/>
</dbReference>
<evidence type="ECO:0000313" key="15">
    <source>
        <dbReference type="Proteomes" id="UP000054477"/>
    </source>
</evidence>
<feature type="domain" description="SH3" evidence="13">
    <location>
        <begin position="71"/>
        <end position="132"/>
    </location>
</feature>
<reference evidence="15" key="2">
    <citation type="submission" date="2015-01" db="EMBL/GenBank/DDBJ databases">
        <title>Evolutionary Origins and Diversification of the Mycorrhizal Mutualists.</title>
        <authorList>
            <consortium name="DOE Joint Genome Institute"/>
            <consortium name="Mycorrhizal Genomics Consortium"/>
            <person name="Kohler A."/>
            <person name="Kuo A."/>
            <person name="Nagy L.G."/>
            <person name="Floudas D."/>
            <person name="Copeland A."/>
            <person name="Barry K.W."/>
            <person name="Cichocki N."/>
            <person name="Veneault-Fourrey C."/>
            <person name="LaButti K."/>
            <person name="Lindquist E.A."/>
            <person name="Lipzen A."/>
            <person name="Lundell T."/>
            <person name="Morin E."/>
            <person name="Murat C."/>
            <person name="Riley R."/>
            <person name="Ohm R."/>
            <person name="Sun H."/>
            <person name="Tunlid A."/>
            <person name="Henrissat B."/>
            <person name="Grigoriev I.V."/>
            <person name="Hibbett D.S."/>
            <person name="Martin F."/>
        </authorList>
    </citation>
    <scope>NUCLEOTIDE SEQUENCE [LARGE SCALE GENOMIC DNA]</scope>
    <source>
        <strain evidence="15">LaAM-08-1</strain>
    </source>
</reference>
<gene>
    <name evidence="14" type="ORF">K443DRAFT_129674</name>
</gene>
<evidence type="ECO:0000256" key="2">
    <source>
        <dbReference type="ARBA" id="ARBA00004134"/>
    </source>
</evidence>
<feature type="compositionally biased region" description="Low complexity" evidence="12">
    <location>
        <begin position="446"/>
        <end position="456"/>
    </location>
</feature>
<evidence type="ECO:0000259" key="13">
    <source>
        <dbReference type="PROSITE" id="PS50002"/>
    </source>
</evidence>
<keyword evidence="6 11" id="KW-0728">SH3 domain</keyword>
<name>A0A0C9XNG4_9AGAR</name>
<evidence type="ECO:0000256" key="12">
    <source>
        <dbReference type="SAM" id="MobiDB-lite"/>
    </source>
</evidence>
<dbReference type="GO" id="GO:0003779">
    <property type="term" value="F:actin binding"/>
    <property type="evidence" value="ECO:0007669"/>
    <property type="project" value="UniProtKB-KW"/>
</dbReference>
<dbReference type="PROSITE" id="PS50002">
    <property type="entry name" value="SH3"/>
    <property type="match status" value="2"/>
</dbReference>
<reference evidence="14 15" key="1">
    <citation type="submission" date="2014-04" db="EMBL/GenBank/DDBJ databases">
        <authorList>
            <consortium name="DOE Joint Genome Institute"/>
            <person name="Kuo A."/>
            <person name="Kohler A."/>
            <person name="Nagy L.G."/>
            <person name="Floudas D."/>
            <person name="Copeland A."/>
            <person name="Barry K.W."/>
            <person name="Cichocki N."/>
            <person name="Veneault-Fourrey C."/>
            <person name="LaButti K."/>
            <person name="Lindquist E.A."/>
            <person name="Lipzen A."/>
            <person name="Lundell T."/>
            <person name="Morin E."/>
            <person name="Murat C."/>
            <person name="Sun H."/>
            <person name="Tunlid A."/>
            <person name="Henrissat B."/>
            <person name="Grigoriev I.V."/>
            <person name="Hibbett D.S."/>
            <person name="Martin F."/>
            <person name="Nordberg H.P."/>
            <person name="Cantor M.N."/>
            <person name="Hua S.X."/>
        </authorList>
    </citation>
    <scope>NUCLEOTIDE SEQUENCE [LARGE SCALE GENOMIC DNA]</scope>
    <source>
        <strain evidence="14 15">LaAM-08-1</strain>
    </source>
</reference>
<dbReference type="InterPro" id="IPR001452">
    <property type="entry name" value="SH3_domain"/>
</dbReference>
<dbReference type="InterPro" id="IPR007131">
    <property type="entry name" value="SHD1"/>
</dbReference>
<feature type="region of interest" description="Disordered" evidence="12">
    <location>
        <begin position="918"/>
        <end position="941"/>
    </location>
</feature>
<feature type="region of interest" description="Disordered" evidence="12">
    <location>
        <begin position="707"/>
        <end position="869"/>
    </location>
</feature>
<feature type="region of interest" description="Disordered" evidence="12">
    <location>
        <begin position="680"/>
        <end position="699"/>
    </location>
</feature>
<evidence type="ECO:0000256" key="8">
    <source>
        <dbReference type="ARBA" id="ARBA00022753"/>
    </source>
</evidence>
<feature type="compositionally biased region" description="Basic and acidic residues" evidence="12">
    <location>
        <begin position="394"/>
        <end position="403"/>
    </location>
</feature>
<feature type="compositionally biased region" description="Polar residues" evidence="12">
    <location>
        <begin position="924"/>
        <end position="935"/>
    </location>
</feature>
<dbReference type="InterPro" id="IPR013761">
    <property type="entry name" value="SAM/pointed_sf"/>
</dbReference>
<feature type="compositionally biased region" description="Low complexity" evidence="12">
    <location>
        <begin position="778"/>
        <end position="793"/>
    </location>
</feature>
<dbReference type="Gene3D" id="1.10.150.50">
    <property type="entry name" value="Transcription Factor, Ets-1"/>
    <property type="match status" value="1"/>
</dbReference>
<dbReference type="CDD" id="cd11773">
    <property type="entry name" value="SH3_Sla1p_1"/>
    <property type="match status" value="1"/>
</dbReference>
<evidence type="ECO:0000313" key="14">
    <source>
        <dbReference type="EMBL" id="KIK06736.1"/>
    </source>
</evidence>
<dbReference type="Gene3D" id="2.30.30.40">
    <property type="entry name" value="SH3 Domains"/>
    <property type="match status" value="3"/>
</dbReference>
<keyword evidence="10" id="KW-0963">Cytoplasm</keyword>